<dbReference type="PANTHER" id="PTHR43037:SF5">
    <property type="entry name" value="FERULOYL ESTERASE"/>
    <property type="match status" value="1"/>
</dbReference>
<dbReference type="InterPro" id="IPR029058">
    <property type="entry name" value="AB_hydrolase_fold"/>
</dbReference>
<dbReference type="PANTHER" id="PTHR43037">
    <property type="entry name" value="UNNAMED PRODUCT-RELATED"/>
    <property type="match status" value="1"/>
</dbReference>
<keyword evidence="2" id="KW-0378">Hydrolase</keyword>
<evidence type="ECO:0000256" key="2">
    <source>
        <dbReference type="ARBA" id="ARBA00022801"/>
    </source>
</evidence>
<reference evidence="4 5" key="1">
    <citation type="submission" date="2015-09" db="EMBL/GenBank/DDBJ databases">
        <authorList>
            <consortium name="Swine Surveillance"/>
        </authorList>
    </citation>
    <scope>NUCLEOTIDE SEQUENCE [LARGE SCALE GENOMIC DNA]</scope>
    <source>
        <strain evidence="4 5">CECT 7557</strain>
    </source>
</reference>
<feature type="chain" id="PRO_5006063947" evidence="3">
    <location>
        <begin position="24"/>
        <end position="279"/>
    </location>
</feature>
<dbReference type="GO" id="GO:0016787">
    <property type="term" value="F:hydrolase activity"/>
    <property type="evidence" value="ECO:0007669"/>
    <property type="project" value="UniProtKB-KW"/>
</dbReference>
<dbReference type="EMBL" id="CYSD01000042">
    <property type="protein sequence ID" value="CUH81358.1"/>
    <property type="molecule type" value="Genomic_DNA"/>
</dbReference>
<proteinExistence type="predicted"/>
<dbReference type="RefSeq" id="WP_058291359.1">
    <property type="nucleotide sequence ID" value="NZ_CYSD01000042.1"/>
</dbReference>
<keyword evidence="1 3" id="KW-0732">Signal</keyword>
<dbReference type="Proteomes" id="UP000052022">
    <property type="component" value="Unassembled WGS sequence"/>
</dbReference>
<protein>
    <submittedName>
        <fullName evidence="4">Esterase, PHB depolymerase family</fullName>
    </submittedName>
</protein>
<accession>A0A0P1H0R2</accession>
<dbReference type="Gene3D" id="3.40.50.1820">
    <property type="entry name" value="alpha/beta hydrolase"/>
    <property type="match status" value="1"/>
</dbReference>
<dbReference type="PROSITE" id="PS51257">
    <property type="entry name" value="PROKAR_LIPOPROTEIN"/>
    <property type="match status" value="1"/>
</dbReference>
<sequence>MKIKIAGAIAGFASMFATGFATGATACGTGETCTIDSGIYEIALPKNSDGAPVVVFLHGYGGSGANVMRMRGVVEAVTARGYAMVAPYALPRPNGNRSWAFISDFGERDDMAFLRDVVRDAAGRFNTEEQNVVLAGFSAGAFMVNYGACADADAFAAYAPIAGGFWRPQPQTCDGPIRMYHAHGWNDGVVPLEGRILGGGRWEQGDIWAGLELWREANGCDTHAPTMMQQDGDLMIRSWDCGAGAEITFELFPGGHQVPRGWADRMLDWYQADPGRPEG</sequence>
<dbReference type="STRING" id="928856.SAMN04488049_102211"/>
<evidence type="ECO:0000256" key="1">
    <source>
        <dbReference type="ARBA" id="ARBA00022729"/>
    </source>
</evidence>
<dbReference type="OrthoDB" id="9805640at2"/>
<dbReference type="SUPFAM" id="SSF53474">
    <property type="entry name" value="alpha/beta-Hydrolases"/>
    <property type="match status" value="1"/>
</dbReference>
<feature type="signal peptide" evidence="3">
    <location>
        <begin position="1"/>
        <end position="23"/>
    </location>
</feature>
<organism evidence="4 5">
    <name type="scientific">Tritonibacter multivorans</name>
    <dbReference type="NCBI Taxonomy" id="928856"/>
    <lineage>
        <taxon>Bacteria</taxon>
        <taxon>Pseudomonadati</taxon>
        <taxon>Pseudomonadota</taxon>
        <taxon>Alphaproteobacteria</taxon>
        <taxon>Rhodobacterales</taxon>
        <taxon>Paracoccaceae</taxon>
        <taxon>Tritonibacter</taxon>
    </lineage>
</organism>
<evidence type="ECO:0000313" key="5">
    <source>
        <dbReference type="Proteomes" id="UP000052022"/>
    </source>
</evidence>
<name>A0A0P1H0R2_9RHOB</name>
<dbReference type="InterPro" id="IPR050955">
    <property type="entry name" value="Plant_Biomass_Hydrol_Est"/>
</dbReference>
<dbReference type="AlphaFoldDB" id="A0A0P1H0R2"/>
<evidence type="ECO:0000256" key="3">
    <source>
        <dbReference type="SAM" id="SignalP"/>
    </source>
</evidence>
<keyword evidence="5" id="KW-1185">Reference proteome</keyword>
<evidence type="ECO:0000313" key="4">
    <source>
        <dbReference type="EMBL" id="CUH81358.1"/>
    </source>
</evidence>
<gene>
    <name evidence="4" type="ORF">TRM7557_03375</name>
</gene>